<dbReference type="PANTHER" id="PTHR20859:SF53">
    <property type="entry name" value="INTERLEUKIN-22 RECEPTOR SUBUNIT ALPHA-1"/>
    <property type="match status" value="1"/>
</dbReference>
<feature type="compositionally biased region" description="Acidic residues" evidence="1">
    <location>
        <begin position="295"/>
        <end position="307"/>
    </location>
</feature>
<dbReference type="PANTHER" id="PTHR20859">
    <property type="entry name" value="INTERFERON/INTERLEUKIN RECEPTOR"/>
    <property type="match status" value="1"/>
</dbReference>
<feature type="signal peptide" evidence="3">
    <location>
        <begin position="1"/>
        <end position="29"/>
    </location>
</feature>
<evidence type="ECO:0000313" key="5">
    <source>
        <dbReference type="Ensembl" id="ENSSORP00005002566.1"/>
    </source>
</evidence>
<organism evidence="5 6">
    <name type="scientific">Sphaeramia orbicularis</name>
    <name type="common">orbiculate cardinalfish</name>
    <dbReference type="NCBI Taxonomy" id="375764"/>
    <lineage>
        <taxon>Eukaryota</taxon>
        <taxon>Metazoa</taxon>
        <taxon>Chordata</taxon>
        <taxon>Craniata</taxon>
        <taxon>Vertebrata</taxon>
        <taxon>Euteleostomi</taxon>
        <taxon>Actinopterygii</taxon>
        <taxon>Neopterygii</taxon>
        <taxon>Teleostei</taxon>
        <taxon>Neoteleostei</taxon>
        <taxon>Acanthomorphata</taxon>
        <taxon>Gobiaria</taxon>
        <taxon>Kurtiformes</taxon>
        <taxon>Apogonoidei</taxon>
        <taxon>Apogonidae</taxon>
        <taxon>Apogoninae</taxon>
        <taxon>Sphaeramia</taxon>
    </lineage>
</organism>
<evidence type="ECO:0000256" key="1">
    <source>
        <dbReference type="SAM" id="MobiDB-lite"/>
    </source>
</evidence>
<dbReference type="InterPro" id="IPR036116">
    <property type="entry name" value="FN3_sf"/>
</dbReference>
<feature type="region of interest" description="Disordered" evidence="1">
    <location>
        <begin position="270"/>
        <end position="507"/>
    </location>
</feature>
<dbReference type="PROSITE" id="PS50853">
    <property type="entry name" value="FN3"/>
    <property type="match status" value="1"/>
</dbReference>
<keyword evidence="2" id="KW-0472">Membrane</keyword>
<dbReference type="InterPro" id="IPR003961">
    <property type="entry name" value="FN3_dom"/>
</dbReference>
<feature type="compositionally biased region" description="Basic and acidic residues" evidence="1">
    <location>
        <begin position="423"/>
        <end position="443"/>
    </location>
</feature>
<dbReference type="CDD" id="cd00063">
    <property type="entry name" value="FN3"/>
    <property type="match status" value="1"/>
</dbReference>
<evidence type="ECO:0000256" key="3">
    <source>
        <dbReference type="SAM" id="SignalP"/>
    </source>
</evidence>
<dbReference type="AlphaFoldDB" id="A0A672YFD8"/>
<dbReference type="GO" id="GO:0004896">
    <property type="term" value="F:cytokine receptor activity"/>
    <property type="evidence" value="ECO:0007669"/>
    <property type="project" value="TreeGrafter"/>
</dbReference>
<feature type="compositionally biased region" description="Acidic residues" evidence="1">
    <location>
        <begin position="413"/>
        <end position="422"/>
    </location>
</feature>
<protein>
    <recommendedName>
        <fullName evidence="4">Fibronectin type-III domain-containing protein</fullName>
    </recommendedName>
</protein>
<reference evidence="5" key="1">
    <citation type="submission" date="2019-06" db="EMBL/GenBank/DDBJ databases">
        <authorList>
            <consortium name="Wellcome Sanger Institute Data Sharing"/>
        </authorList>
    </citation>
    <scope>NUCLEOTIDE SEQUENCE [LARGE SCALE GENOMIC DNA]</scope>
</reference>
<feature type="compositionally biased region" description="Polar residues" evidence="1">
    <location>
        <begin position="476"/>
        <end position="486"/>
    </location>
</feature>
<dbReference type="GO" id="GO:0005886">
    <property type="term" value="C:plasma membrane"/>
    <property type="evidence" value="ECO:0007669"/>
    <property type="project" value="TreeGrafter"/>
</dbReference>
<dbReference type="Pfam" id="PF01108">
    <property type="entry name" value="Tissue_fac"/>
    <property type="match status" value="1"/>
</dbReference>
<dbReference type="InterPro" id="IPR015373">
    <property type="entry name" value="Interferon/interleukin_rcp_dom"/>
</dbReference>
<keyword evidence="6" id="KW-1185">Reference proteome</keyword>
<dbReference type="Ensembl" id="ENSSORT00005002632.1">
    <property type="protein sequence ID" value="ENSSORP00005002566.1"/>
    <property type="gene ID" value="ENSSORG00005001535.1"/>
</dbReference>
<accession>A0A672YFD8</accession>
<evidence type="ECO:0000259" key="4">
    <source>
        <dbReference type="PROSITE" id="PS50853"/>
    </source>
</evidence>
<feature type="compositionally biased region" description="Acidic residues" evidence="1">
    <location>
        <begin position="489"/>
        <end position="500"/>
    </location>
</feature>
<dbReference type="SUPFAM" id="SSF49265">
    <property type="entry name" value="Fibronectin type III"/>
    <property type="match status" value="2"/>
</dbReference>
<keyword evidence="2" id="KW-1133">Transmembrane helix</keyword>
<feature type="compositionally biased region" description="Polar residues" evidence="1">
    <location>
        <begin position="314"/>
        <end position="346"/>
    </location>
</feature>
<keyword evidence="3" id="KW-0732">Signal</keyword>
<evidence type="ECO:0000256" key="2">
    <source>
        <dbReference type="SAM" id="Phobius"/>
    </source>
</evidence>
<feature type="compositionally biased region" description="Acidic residues" evidence="1">
    <location>
        <begin position="380"/>
        <end position="391"/>
    </location>
</feature>
<feature type="transmembrane region" description="Helical" evidence="2">
    <location>
        <begin position="213"/>
        <end position="234"/>
    </location>
</feature>
<keyword evidence="2" id="KW-0812">Transmembrane</keyword>
<feature type="domain" description="Fibronectin type-III" evidence="4">
    <location>
        <begin position="111"/>
        <end position="207"/>
    </location>
</feature>
<gene>
    <name evidence="5" type="primary">LOC115412568</name>
</gene>
<dbReference type="Proteomes" id="UP000472271">
    <property type="component" value="Chromosome 21"/>
</dbReference>
<evidence type="ECO:0000313" key="6">
    <source>
        <dbReference type="Proteomes" id="UP000472271"/>
    </source>
</evidence>
<dbReference type="Pfam" id="PF09294">
    <property type="entry name" value="Interfer-bind"/>
    <property type="match status" value="1"/>
</dbReference>
<reference evidence="5" key="3">
    <citation type="submission" date="2025-09" db="UniProtKB">
        <authorList>
            <consortium name="Ensembl"/>
        </authorList>
    </citation>
    <scope>IDENTIFICATION</scope>
</reference>
<feature type="compositionally biased region" description="Acidic residues" evidence="1">
    <location>
        <begin position="352"/>
        <end position="366"/>
    </location>
</feature>
<feature type="chain" id="PRO_5025522015" description="Fibronectin type-III domain-containing protein" evidence="3">
    <location>
        <begin position="30"/>
        <end position="507"/>
    </location>
</feature>
<dbReference type="InterPro" id="IPR013783">
    <property type="entry name" value="Ig-like_fold"/>
</dbReference>
<proteinExistence type="predicted"/>
<name>A0A672YFD8_9TELE</name>
<reference evidence="5" key="2">
    <citation type="submission" date="2025-08" db="UniProtKB">
        <authorList>
            <consortium name="Ensembl"/>
        </authorList>
    </citation>
    <scope>IDENTIFICATION</scope>
</reference>
<dbReference type="Gene3D" id="2.60.40.10">
    <property type="entry name" value="Immunoglobulins"/>
    <property type="match status" value="1"/>
</dbReference>
<dbReference type="InParanoid" id="A0A672YFD8"/>
<sequence length="507" mass="57099">MCANIRKKFRMNYLPLTLYLMSLLNTVFTSLPAPVNVHVDSLNFRHILRWEPGPETPKACSPCRRLVPHVFSLKFRLKEKNLKYTLTVIASYNGTLSPQRKVYFTPFKHTHLGPPQVTLAGCGNCIKINISLPEAEKEIQETYDPEFKIAWKKRGGDKPISIKTPNKNFTLDNLVPGTKYCIQVTLETYLNENVIPSNWSCIDTSMLEPPRGAVSAVLITVFSVVIVFVFSLYYTGFICKLKAALPRFLTMVLIQDYTLTPERTIPDQIFINSETDRQKNRSVIPQPATGGAHSDEEDEEQEEDEDQAYMNRDNGLSSGIGSCQESCDVSGSSKPVASVDSGNLSDRMSAEVEAEEECDAQGEGAEDSFISGRSQTGDTNELEEVETEEVWENSGSVNLFSVTLAALDGHKEEEEEEEEEEEGGARDFLKSDLESLLPRDTKHTQGLIDSQTETQSDDLKASDFNETGYEGKWTDTRTYSLQNCQTQREEEEEEEEEEEFSGYMSHR</sequence>
<dbReference type="InterPro" id="IPR050650">
    <property type="entry name" value="Type-II_Cytokine-TF_Rcpt"/>
</dbReference>